<dbReference type="InterPro" id="IPR036286">
    <property type="entry name" value="LexA/Signal_pep-like_sf"/>
</dbReference>
<reference evidence="2 3" key="2">
    <citation type="submission" date="2024-11" db="EMBL/GenBank/DDBJ databases">
        <title>Using genomics to understand microbial adaptation to soil warming.</title>
        <authorList>
            <person name="Deangelis K.M. PhD."/>
        </authorList>
    </citation>
    <scope>NUCLEOTIDE SEQUENCE [LARGE SCALE GENOMIC DNA]</scope>
    <source>
        <strain evidence="2 3">GAS97</strain>
    </source>
</reference>
<dbReference type="CDD" id="cd06529">
    <property type="entry name" value="S24_LexA-like"/>
    <property type="match status" value="1"/>
</dbReference>
<dbReference type="Gene3D" id="2.10.109.10">
    <property type="entry name" value="Umud Fragment, subunit A"/>
    <property type="match status" value="1"/>
</dbReference>
<reference evidence="2 3" key="1">
    <citation type="submission" date="2024-10" db="EMBL/GenBank/DDBJ databases">
        <authorList>
            <person name="Deangelis K."/>
            <person name="Huntemann M."/>
            <person name="Clum A."/>
            <person name="Wang J."/>
            <person name="Palaniappan K."/>
            <person name="Ritter S."/>
            <person name="Chen I.-M."/>
            <person name="Stamatis D."/>
            <person name="Reddy T."/>
            <person name="O'Malley R."/>
            <person name="Daum C."/>
            <person name="Ng V."/>
            <person name="Ivanova N."/>
            <person name="Kyrpides N."/>
            <person name="Woyke T."/>
        </authorList>
    </citation>
    <scope>NUCLEOTIDE SEQUENCE [LARGE SCALE GENOMIC DNA]</scope>
    <source>
        <strain evidence="2 3">GAS97</strain>
    </source>
</reference>
<feature type="domain" description="Peptidase S24/S26A/S26B/S26C" evidence="1">
    <location>
        <begin position="1"/>
        <end position="72"/>
    </location>
</feature>
<keyword evidence="3" id="KW-1185">Reference proteome</keyword>
<dbReference type="SUPFAM" id="SSF51306">
    <property type="entry name" value="LexA/Signal peptidase"/>
    <property type="match status" value="1"/>
</dbReference>
<dbReference type="EMBL" id="JBIYDN010000005">
    <property type="protein sequence ID" value="MFK4442071.1"/>
    <property type="molecule type" value="Genomic_DNA"/>
</dbReference>
<sequence>MAPTMLSGDVLLVDRLEREIDGVYVVRFADTIRVRRVQRLHDGALKLMNDNPNYPFETLDADQAAQVEFIGYCVGHLRYVR</sequence>
<dbReference type="Proteomes" id="UP001620514">
    <property type="component" value="Unassembled WGS sequence"/>
</dbReference>
<proteinExistence type="predicted"/>
<dbReference type="InterPro" id="IPR039418">
    <property type="entry name" value="LexA-like"/>
</dbReference>
<organism evidence="2 3">
    <name type="scientific">Caballeronia udeis</name>
    <dbReference type="NCBI Taxonomy" id="1232866"/>
    <lineage>
        <taxon>Bacteria</taxon>
        <taxon>Pseudomonadati</taxon>
        <taxon>Pseudomonadota</taxon>
        <taxon>Betaproteobacteria</taxon>
        <taxon>Burkholderiales</taxon>
        <taxon>Burkholderiaceae</taxon>
        <taxon>Caballeronia</taxon>
    </lineage>
</organism>
<name>A0ABW8MEG7_9BURK</name>
<evidence type="ECO:0000259" key="1">
    <source>
        <dbReference type="Pfam" id="PF00717"/>
    </source>
</evidence>
<dbReference type="Pfam" id="PF00717">
    <property type="entry name" value="Peptidase_S24"/>
    <property type="match status" value="1"/>
</dbReference>
<dbReference type="InterPro" id="IPR015927">
    <property type="entry name" value="Peptidase_S24_S26A/B/C"/>
</dbReference>
<evidence type="ECO:0000313" key="3">
    <source>
        <dbReference type="Proteomes" id="UP001620514"/>
    </source>
</evidence>
<accession>A0ABW8MEG7</accession>
<evidence type="ECO:0000313" key="2">
    <source>
        <dbReference type="EMBL" id="MFK4442071.1"/>
    </source>
</evidence>
<gene>
    <name evidence="2" type="ORF">ABH943_002086</name>
</gene>
<comment type="caution">
    <text evidence="2">The sequence shown here is derived from an EMBL/GenBank/DDBJ whole genome shotgun (WGS) entry which is preliminary data.</text>
</comment>
<protein>
    <submittedName>
        <fullName evidence="2">Phage repressor protein C with HTH and peptisase S24 domain</fullName>
    </submittedName>
</protein>